<evidence type="ECO:0000256" key="2">
    <source>
        <dbReference type="ARBA" id="ARBA00022737"/>
    </source>
</evidence>
<gene>
    <name evidence="5" type="primary">LZTR1</name>
    <name evidence="5" type="ORF">SNAT2548_LOCUS7126</name>
</gene>
<dbReference type="Pfam" id="PF24681">
    <property type="entry name" value="Kelch_KLHDC2_KLHL20_DRC7"/>
    <property type="match status" value="2"/>
</dbReference>
<accession>A0A812JQA5</accession>
<dbReference type="SUPFAM" id="SSF50965">
    <property type="entry name" value="Galactose oxidase, central domain"/>
    <property type="match status" value="1"/>
</dbReference>
<dbReference type="OrthoDB" id="293573at2759"/>
<feature type="transmembrane region" description="Helical" evidence="3">
    <location>
        <begin position="660"/>
        <end position="682"/>
    </location>
</feature>
<dbReference type="PANTHER" id="PTHR46093">
    <property type="entry name" value="ACYL-COA-BINDING DOMAIN-CONTAINING PROTEIN 5"/>
    <property type="match status" value="1"/>
</dbReference>
<evidence type="ECO:0000313" key="5">
    <source>
        <dbReference type="EMBL" id="CAE7211632.1"/>
    </source>
</evidence>
<dbReference type="PANTHER" id="PTHR46093:SF18">
    <property type="entry name" value="FIBRONECTIN TYPE-III DOMAIN-CONTAINING PROTEIN"/>
    <property type="match status" value="1"/>
</dbReference>
<keyword evidence="1" id="KW-0880">Kelch repeat</keyword>
<keyword evidence="3" id="KW-1133">Transmembrane helix</keyword>
<evidence type="ECO:0000313" key="6">
    <source>
        <dbReference type="Proteomes" id="UP000604046"/>
    </source>
</evidence>
<keyword evidence="6" id="KW-1185">Reference proteome</keyword>
<evidence type="ECO:0000256" key="1">
    <source>
        <dbReference type="ARBA" id="ARBA00022441"/>
    </source>
</evidence>
<keyword evidence="3" id="KW-0472">Membrane</keyword>
<dbReference type="Gene3D" id="2.120.10.80">
    <property type="entry name" value="Kelch-type beta propeller"/>
    <property type="match status" value="2"/>
</dbReference>
<comment type="caution">
    <text evidence="5">The sequence shown here is derived from an EMBL/GenBank/DDBJ whole genome shotgun (WGS) entry which is preliminary data.</text>
</comment>
<sequence length="964" mass="111220">MKSMMCRLLGALCAVVQANYWVHYPSQFLRQEHSAAWSELADAMYVFGGWTGYAKSNSLLRYERKENIWLEVEPSGSRPSARYAHSAVWSEAADAMYVFGGTPGGRNYFNDLYKYDRKENSWIDVKANGSLPPARHGHSAVWSEDEDAMYVYSGVVEYAMTTDFWKYERKTNRWFEVPVTGIGLSGHSAVWSKKADAMYVFGGYMYPPAGSGEHWLVNHLFKYERKANHWIQVRPDGTLPSVRREHTAVWSEAADAMYVFGGYDLKDNFPDGLYKYEREANRWLQVTTGGCPARRSHSAAWSKAADAMYVYGVDQLDRNIHNQIDFSGAHDIRRIHKHGPLGPGVHGRFDFSDDVHQVHQHDPLHHNIHYHFDFSDSHDIHQVHKHDPLDPNIHNHFDFSDDVHQVHQHDPLHHNVHYHFDFSDSHDIHQVHKHDPLDPSIHNHFDFSDDVHQVHQHDPLHHNIHYHFDFSDSHDIHQVHKHDPLDPNIHNHDHNIHYHFDFYDFHRDHQHDPLDPNNHYHFDFSRDSHRVHKHDHNHFDFSHDVHQVHKHDPLDRNIHNDFDFSYNFHRFLDFLNKHIDVPHRGARSMQLVHMQNASWLLFLGPLGKLSHFQHSTGRFDPQKGICGCCIGTASEEKSHGMRVYSLQALAPEEDMLDTTAIIVATVISVAVLLFAALARVMWQRKTARKGTGMPFSAMPPLASLECGVSAAYLKETFPGEAQAAAGKQNPNFYELCQVLAIGPHGKGFGKICPRDGRLNCSIVDALVPPQQGKATHFVSWCWQYSLDNVVDAIAVWLESSNQPAAAVDVYLWMCFFCNNQYRIMEEGSQTGSDELQDIFESHLASAGHMLVILDSFMHPHYFSRAWCLFETFVCIEQDFPRTILLPSGQLEEFRQVMETTGPSLVREKIHQIDLRRASASVQADEDTIKRMVYNSCGFDTLNHAVQRELLKWILHAFEVYMLNR</sequence>
<dbReference type="AlphaFoldDB" id="A0A812JQA5"/>
<reference evidence="5" key="1">
    <citation type="submission" date="2021-02" db="EMBL/GenBank/DDBJ databases">
        <authorList>
            <person name="Dougan E. K."/>
            <person name="Rhodes N."/>
            <person name="Thang M."/>
            <person name="Chan C."/>
        </authorList>
    </citation>
    <scope>NUCLEOTIDE SEQUENCE</scope>
</reference>
<dbReference type="InterPro" id="IPR011043">
    <property type="entry name" value="Gal_Oxase/kelch_b-propeller"/>
</dbReference>
<keyword evidence="4" id="KW-0732">Signal</keyword>
<evidence type="ECO:0000256" key="3">
    <source>
        <dbReference type="SAM" id="Phobius"/>
    </source>
</evidence>
<evidence type="ECO:0000256" key="4">
    <source>
        <dbReference type="SAM" id="SignalP"/>
    </source>
</evidence>
<dbReference type="Proteomes" id="UP000604046">
    <property type="component" value="Unassembled WGS sequence"/>
</dbReference>
<dbReference type="InterPro" id="IPR015915">
    <property type="entry name" value="Kelch-typ_b-propeller"/>
</dbReference>
<name>A0A812JQA5_9DINO</name>
<dbReference type="EMBL" id="CAJNDS010000491">
    <property type="protein sequence ID" value="CAE7211632.1"/>
    <property type="molecule type" value="Genomic_DNA"/>
</dbReference>
<keyword evidence="3" id="KW-0812">Transmembrane</keyword>
<organism evidence="5 6">
    <name type="scientific">Symbiodinium natans</name>
    <dbReference type="NCBI Taxonomy" id="878477"/>
    <lineage>
        <taxon>Eukaryota</taxon>
        <taxon>Sar</taxon>
        <taxon>Alveolata</taxon>
        <taxon>Dinophyceae</taxon>
        <taxon>Suessiales</taxon>
        <taxon>Symbiodiniaceae</taxon>
        <taxon>Symbiodinium</taxon>
    </lineage>
</organism>
<feature type="signal peptide" evidence="4">
    <location>
        <begin position="1"/>
        <end position="18"/>
    </location>
</feature>
<feature type="chain" id="PRO_5032527214" evidence="4">
    <location>
        <begin position="19"/>
        <end position="964"/>
    </location>
</feature>
<protein>
    <submittedName>
        <fullName evidence="5">LZTR1 protein</fullName>
    </submittedName>
</protein>
<keyword evidence="2" id="KW-0677">Repeat</keyword>
<proteinExistence type="predicted"/>